<dbReference type="Pfam" id="PF08263">
    <property type="entry name" value="LRRNT_2"/>
    <property type="match status" value="1"/>
</dbReference>
<dbReference type="InterPro" id="IPR000719">
    <property type="entry name" value="Prot_kinase_dom"/>
</dbReference>
<dbReference type="EMBL" id="JACGWM010000007">
    <property type="protein sequence ID" value="KAL0363357.1"/>
    <property type="molecule type" value="Genomic_DNA"/>
</dbReference>
<sequence>MFGLESYGGSWCFSYSCRSALVWGFTDPRDVYAITQLHASLGFPLLPGWIPGGDPCGPPSWQGVECVNANITAIKLNGANLGGELSEDLGSFASIILIDLSNNHIGGSIPTDLPTTLRSFFLSDNQFTGRIPDTLSSLGQLTDLSLNNNQLTGPIPDAFEPLKDLINMDLSGNSLTSQLPSSMGNLSSLTTLHLQNNKLTGLLDVLQNLPLVDLNIENNLFSGPIPDRLLSIPNFRRAGNPFNTTILPSPPASPPILPPSRAPSPQSVPGAQVYKPSSPLPESGRDEKKHSTNKITWIAVGGLLVVLVLLVVLCLSMSRCCRGRRLSEKTSKNHEMGTYGVLPETHRRDQTLRNPLYQVEKGPQAASKKMDLQPAIGGSRSNNAFQKQGKDHRIDMMGSRDTDLPPGHLPFPLLPAERIVADPTFTPLTARENASKIVESSKYFTIASLQQYTNSFSQENLIGRGTLGTVYRAQLPDGKVLAVKKLDKAASAHLSDREFLGLVSSISKLRHENIVELVGYCLEHGQRLLVYNYCRNGTLDEALNLDDEINKKLSWNVRMRLALQAAKALEYLHEVCQPPVMHRNFKSCNVLLEDDLTVRVSDCGLASLLSTNSMAKLQESGYGAPELELGSYSCQSDVYSFGVVMLQLLTGRKSYDRFRPRGEQHLVRWALSRLHDIDTLSRMVDPSLNGAYPSKSLSRVADIISLCIQPEPEFRPPMSEIVQKLLHMIQRDS</sequence>
<keyword evidence="5" id="KW-0677">Repeat</keyword>
<gene>
    <name evidence="12" type="ORF">Scaly_1290900</name>
</gene>
<evidence type="ECO:0000256" key="4">
    <source>
        <dbReference type="ARBA" id="ARBA00022729"/>
    </source>
</evidence>
<dbReference type="SUPFAM" id="SSF52058">
    <property type="entry name" value="L domain-like"/>
    <property type="match status" value="1"/>
</dbReference>
<dbReference type="InterPro" id="IPR032675">
    <property type="entry name" value="LRR_dom_sf"/>
</dbReference>
<dbReference type="InterPro" id="IPR001611">
    <property type="entry name" value="Leu-rich_rpt"/>
</dbReference>
<keyword evidence="8" id="KW-0675">Receptor</keyword>
<dbReference type="Pfam" id="PF13855">
    <property type="entry name" value="LRR_8"/>
    <property type="match status" value="1"/>
</dbReference>
<reference evidence="12" key="2">
    <citation type="journal article" date="2024" name="Plant">
        <title>Genomic evolution and insights into agronomic trait innovations of Sesamum species.</title>
        <authorList>
            <person name="Miao H."/>
            <person name="Wang L."/>
            <person name="Qu L."/>
            <person name="Liu H."/>
            <person name="Sun Y."/>
            <person name="Le M."/>
            <person name="Wang Q."/>
            <person name="Wei S."/>
            <person name="Zheng Y."/>
            <person name="Lin W."/>
            <person name="Duan Y."/>
            <person name="Cao H."/>
            <person name="Xiong S."/>
            <person name="Wang X."/>
            <person name="Wei L."/>
            <person name="Li C."/>
            <person name="Ma Q."/>
            <person name="Ju M."/>
            <person name="Zhao R."/>
            <person name="Li G."/>
            <person name="Mu C."/>
            <person name="Tian Q."/>
            <person name="Mei H."/>
            <person name="Zhang T."/>
            <person name="Gao T."/>
            <person name="Zhang H."/>
        </authorList>
    </citation>
    <scope>NUCLEOTIDE SEQUENCE</scope>
    <source>
        <strain evidence="12">KEN8</strain>
    </source>
</reference>
<dbReference type="GO" id="GO:0051707">
    <property type="term" value="P:response to other organism"/>
    <property type="evidence" value="ECO:0007669"/>
    <property type="project" value="UniProtKB-ARBA"/>
</dbReference>
<dbReference type="GO" id="GO:0004672">
    <property type="term" value="F:protein kinase activity"/>
    <property type="evidence" value="ECO:0007669"/>
    <property type="project" value="InterPro"/>
</dbReference>
<keyword evidence="7 10" id="KW-0472">Membrane</keyword>
<evidence type="ECO:0000256" key="3">
    <source>
        <dbReference type="ARBA" id="ARBA00022692"/>
    </source>
</evidence>
<keyword evidence="4" id="KW-0732">Signal</keyword>
<protein>
    <submittedName>
        <fullName evidence="12">Protein STRUBBELIG-RECEPTOR FAMILY 1</fullName>
    </submittedName>
</protein>
<evidence type="ECO:0000256" key="9">
    <source>
        <dbReference type="SAM" id="MobiDB-lite"/>
    </source>
</evidence>
<keyword evidence="6 10" id="KW-1133">Transmembrane helix</keyword>
<dbReference type="InterPro" id="IPR046959">
    <property type="entry name" value="PRK1-6/SRF4-like"/>
</dbReference>
<dbReference type="PROSITE" id="PS50011">
    <property type="entry name" value="PROTEIN_KINASE_DOM"/>
    <property type="match status" value="1"/>
</dbReference>
<dbReference type="GO" id="GO:0016020">
    <property type="term" value="C:membrane"/>
    <property type="evidence" value="ECO:0007669"/>
    <property type="project" value="UniProtKB-SubCell"/>
</dbReference>
<evidence type="ECO:0000256" key="1">
    <source>
        <dbReference type="ARBA" id="ARBA00004370"/>
    </source>
</evidence>
<dbReference type="GO" id="GO:0006952">
    <property type="term" value="P:defense response"/>
    <property type="evidence" value="ECO:0007669"/>
    <property type="project" value="UniProtKB-ARBA"/>
</dbReference>
<keyword evidence="3 10" id="KW-0812">Transmembrane</keyword>
<dbReference type="InterPro" id="IPR001245">
    <property type="entry name" value="Ser-Thr/Tyr_kinase_cat_dom"/>
</dbReference>
<comment type="caution">
    <text evidence="12">The sequence shown here is derived from an EMBL/GenBank/DDBJ whole genome shotgun (WGS) entry which is preliminary data.</text>
</comment>
<comment type="subcellular location">
    <subcellularLocation>
        <location evidence="1">Membrane</location>
    </subcellularLocation>
</comment>
<dbReference type="InterPro" id="IPR003591">
    <property type="entry name" value="Leu-rich_rpt_typical-subtyp"/>
</dbReference>
<feature type="compositionally biased region" description="Pro residues" evidence="9">
    <location>
        <begin position="248"/>
        <end position="262"/>
    </location>
</feature>
<proteinExistence type="predicted"/>
<evidence type="ECO:0000259" key="11">
    <source>
        <dbReference type="PROSITE" id="PS50011"/>
    </source>
</evidence>
<keyword evidence="2" id="KW-0433">Leucine-rich repeat</keyword>
<dbReference type="Pfam" id="PF00560">
    <property type="entry name" value="LRR_1"/>
    <property type="match status" value="2"/>
</dbReference>
<dbReference type="InterPro" id="IPR011009">
    <property type="entry name" value="Kinase-like_dom_sf"/>
</dbReference>
<dbReference type="InterPro" id="IPR013210">
    <property type="entry name" value="LRR_N_plant-typ"/>
</dbReference>
<dbReference type="GO" id="GO:0005524">
    <property type="term" value="F:ATP binding"/>
    <property type="evidence" value="ECO:0007669"/>
    <property type="project" value="InterPro"/>
</dbReference>
<evidence type="ECO:0000256" key="2">
    <source>
        <dbReference type="ARBA" id="ARBA00022614"/>
    </source>
</evidence>
<dbReference type="PANTHER" id="PTHR48007">
    <property type="entry name" value="LEUCINE-RICH REPEAT RECEPTOR-LIKE PROTEIN KINASE PXC1"/>
    <property type="match status" value="1"/>
</dbReference>
<dbReference type="SMART" id="SM00369">
    <property type="entry name" value="LRR_TYP"/>
    <property type="match status" value="2"/>
</dbReference>
<dbReference type="Gene3D" id="3.30.200.20">
    <property type="entry name" value="Phosphorylase Kinase, domain 1"/>
    <property type="match status" value="1"/>
</dbReference>
<evidence type="ECO:0000256" key="6">
    <source>
        <dbReference type="ARBA" id="ARBA00022989"/>
    </source>
</evidence>
<dbReference type="FunFam" id="3.30.200.20:FF:000125">
    <property type="entry name" value="Protein STRUBBELIG-RECEPTOR FAMILY 8"/>
    <property type="match status" value="1"/>
</dbReference>
<evidence type="ECO:0000256" key="8">
    <source>
        <dbReference type="ARBA" id="ARBA00023170"/>
    </source>
</evidence>
<evidence type="ECO:0000313" key="12">
    <source>
        <dbReference type="EMBL" id="KAL0363357.1"/>
    </source>
</evidence>
<dbReference type="Pfam" id="PF07714">
    <property type="entry name" value="PK_Tyr_Ser-Thr"/>
    <property type="match status" value="1"/>
</dbReference>
<feature type="transmembrane region" description="Helical" evidence="10">
    <location>
        <begin position="295"/>
        <end position="315"/>
    </location>
</feature>
<dbReference type="Gene3D" id="1.10.510.10">
    <property type="entry name" value="Transferase(Phosphotransferase) domain 1"/>
    <property type="match status" value="1"/>
</dbReference>
<dbReference type="Gene3D" id="3.80.10.10">
    <property type="entry name" value="Ribonuclease Inhibitor"/>
    <property type="match status" value="1"/>
</dbReference>
<dbReference type="PANTHER" id="PTHR48007:SF22">
    <property type="entry name" value="PROTEIN STRUBBELIG-RECEPTOR FAMILY 3-LIKE ISOFORM X1"/>
    <property type="match status" value="1"/>
</dbReference>
<organism evidence="12">
    <name type="scientific">Sesamum calycinum</name>
    <dbReference type="NCBI Taxonomy" id="2727403"/>
    <lineage>
        <taxon>Eukaryota</taxon>
        <taxon>Viridiplantae</taxon>
        <taxon>Streptophyta</taxon>
        <taxon>Embryophyta</taxon>
        <taxon>Tracheophyta</taxon>
        <taxon>Spermatophyta</taxon>
        <taxon>Magnoliopsida</taxon>
        <taxon>eudicotyledons</taxon>
        <taxon>Gunneridae</taxon>
        <taxon>Pentapetalae</taxon>
        <taxon>asterids</taxon>
        <taxon>lamiids</taxon>
        <taxon>Lamiales</taxon>
        <taxon>Pedaliaceae</taxon>
        <taxon>Sesamum</taxon>
    </lineage>
</organism>
<dbReference type="FunFam" id="1.10.510.10:FF:000095">
    <property type="entry name" value="protein STRUBBELIG-RECEPTOR FAMILY 8"/>
    <property type="match status" value="1"/>
</dbReference>
<dbReference type="PROSITE" id="PS51450">
    <property type="entry name" value="LRR"/>
    <property type="match status" value="1"/>
</dbReference>
<feature type="domain" description="Protein kinase" evidence="11">
    <location>
        <begin position="456"/>
        <end position="730"/>
    </location>
</feature>
<accession>A0AAW2Q6K5</accession>
<name>A0AAW2Q6K5_9LAMI</name>
<evidence type="ECO:0000256" key="7">
    <source>
        <dbReference type="ARBA" id="ARBA00023136"/>
    </source>
</evidence>
<dbReference type="FunFam" id="3.80.10.10:FF:000062">
    <property type="entry name" value="protein STRUBBELIG-RECEPTOR FAMILY 3"/>
    <property type="match status" value="1"/>
</dbReference>
<evidence type="ECO:0000256" key="10">
    <source>
        <dbReference type="SAM" id="Phobius"/>
    </source>
</evidence>
<dbReference type="SUPFAM" id="SSF56112">
    <property type="entry name" value="Protein kinase-like (PK-like)"/>
    <property type="match status" value="1"/>
</dbReference>
<feature type="region of interest" description="Disordered" evidence="9">
    <location>
        <begin position="242"/>
        <end position="288"/>
    </location>
</feature>
<reference evidence="12" key="1">
    <citation type="submission" date="2020-06" db="EMBL/GenBank/DDBJ databases">
        <authorList>
            <person name="Li T."/>
            <person name="Hu X."/>
            <person name="Zhang T."/>
            <person name="Song X."/>
            <person name="Zhang H."/>
            <person name="Dai N."/>
            <person name="Sheng W."/>
            <person name="Hou X."/>
            <person name="Wei L."/>
        </authorList>
    </citation>
    <scope>NUCLEOTIDE SEQUENCE</scope>
    <source>
        <strain evidence="12">KEN8</strain>
        <tissue evidence="12">Leaf</tissue>
    </source>
</reference>
<dbReference type="AlphaFoldDB" id="A0AAW2Q6K5"/>
<evidence type="ECO:0000256" key="5">
    <source>
        <dbReference type="ARBA" id="ARBA00022737"/>
    </source>
</evidence>